<keyword evidence="1" id="KW-0732">Signal</keyword>
<dbReference type="RefSeq" id="WP_175325198.1">
    <property type="nucleotide sequence ID" value="NZ_BAAAWP010000001.1"/>
</dbReference>
<dbReference type="EMBL" id="JABMCG010000076">
    <property type="protein sequence ID" value="NUU27117.1"/>
    <property type="molecule type" value="Genomic_DNA"/>
</dbReference>
<evidence type="ECO:0000256" key="1">
    <source>
        <dbReference type="SAM" id="SignalP"/>
    </source>
</evidence>
<proteinExistence type="predicted"/>
<reference evidence="2 3" key="1">
    <citation type="submission" date="2020-05" db="EMBL/GenBank/DDBJ databases">
        <title>Genome Sequencing of Type Strains.</title>
        <authorList>
            <person name="Lemaire J.F."/>
            <person name="Inderbitzin P."/>
            <person name="Gregorio O.A."/>
            <person name="Collins S.B."/>
            <person name="Wespe N."/>
            <person name="Knight-Connoni V."/>
        </authorList>
    </citation>
    <scope>NUCLEOTIDE SEQUENCE [LARGE SCALE GENOMIC DNA]</scope>
    <source>
        <strain evidence="2 3">DSM 20512</strain>
    </source>
</reference>
<gene>
    <name evidence="2" type="ORF">HP467_03165</name>
</gene>
<dbReference type="AlphaFoldDB" id="A0A850DNT5"/>
<evidence type="ECO:0000313" key="3">
    <source>
        <dbReference type="Proteomes" id="UP000539146"/>
    </source>
</evidence>
<protein>
    <recommendedName>
        <fullName evidence="4">Bacterial Ig domain-containing protein</fullName>
    </recommendedName>
</protein>
<dbReference type="Proteomes" id="UP000539146">
    <property type="component" value="Unassembled WGS sequence"/>
</dbReference>
<evidence type="ECO:0008006" key="4">
    <source>
        <dbReference type="Google" id="ProtNLM"/>
    </source>
</evidence>
<evidence type="ECO:0000313" key="2">
    <source>
        <dbReference type="EMBL" id="NUU27117.1"/>
    </source>
</evidence>
<comment type="caution">
    <text evidence="2">The sequence shown here is derived from an EMBL/GenBank/DDBJ whole genome shotgun (WGS) entry which is preliminary data.</text>
</comment>
<feature type="chain" id="PRO_5032967800" description="Bacterial Ig domain-containing protein" evidence="1">
    <location>
        <begin position="26"/>
        <end position="749"/>
    </location>
</feature>
<feature type="signal peptide" evidence="1">
    <location>
        <begin position="1"/>
        <end position="25"/>
    </location>
</feature>
<name>A0A850DNT5_9MICO</name>
<sequence>MRSALSVVAIIAAATLSVGTVPAHADPAPHAVDLDLGPAVLQRGETGAVDIGFTELGGRPGSVDGEVTVTVPTGTTIPATGNDAVGQYRNNGWPTWLTTNSVRLTDARLDASRTHATYRLQAPAAFDTNVQLRFAIPVEVARTAPLSGRLSYTAVGTRAGGPTGSWSVDGSTSTTIAAGLTGADGPATALTRGSSTPVPVTATTTTPFGAVDGTVEVAAPAGTVFAPGQSTVSGWYEEAGRLRREDGVQLTGGVVLEGGKRYRWTWHSGSAWSVGRDTRLGWDIAVQTPPDAPAGAGQLTATISGSAAQGPFSTEARTPTTIPVNDEVLVGADAPPVTLEVGASTPVESRLRTTVATSSPLAGSIVRFAAPAGTTLADDTAIRGGYRLPGAGAWTAFDRDQFVDGELTDDRKTLTYRWASTGWTLPAGTLLRFTVPVRTPEGAAPGDGALTMSAVGSTPAGSFAASATTSVTFPAAPVLAPVHVQNERVVTGWDNVLRGDAEPEATLRITDRFGAELASARVDPNGSWSAVVPVAVNASELRLGFEQTLGSTTEPGGAVTLPVVAPPSVSSTTTRMVPGLLNHFEGTGPARARYRVVNRWGTDLVPGESDIAATGSWQFDRTVSNGATSFAFRLQVAIDGWEARTPEFTAAAAALVPATVSTTTVVPGTENRFEGTGTAGATYRVVNDWGTELVPGEREIGTDRRWEFRRVVDHRARDFRFRIEQRRGGQVLLSDRFVIPAADRQRTDG</sequence>
<organism evidence="2 3">
    <name type="scientific">Curtobacterium citreum</name>
    <dbReference type="NCBI Taxonomy" id="2036"/>
    <lineage>
        <taxon>Bacteria</taxon>
        <taxon>Bacillati</taxon>
        <taxon>Actinomycetota</taxon>
        <taxon>Actinomycetes</taxon>
        <taxon>Micrococcales</taxon>
        <taxon>Microbacteriaceae</taxon>
        <taxon>Curtobacterium</taxon>
    </lineage>
</organism>
<accession>A0A850DNT5</accession>